<evidence type="ECO:0000256" key="9">
    <source>
        <dbReference type="ARBA" id="ARBA00038880"/>
    </source>
</evidence>
<keyword evidence="8" id="KW-0012">Acyltransferase</keyword>
<evidence type="ECO:0000256" key="7">
    <source>
        <dbReference type="ARBA" id="ARBA00023128"/>
    </source>
</evidence>
<keyword evidence="14" id="KW-1185">Reference proteome</keyword>
<dbReference type="Gene3D" id="2.40.50.100">
    <property type="match status" value="1"/>
</dbReference>
<evidence type="ECO:0000256" key="8">
    <source>
        <dbReference type="ARBA" id="ARBA00023315"/>
    </source>
</evidence>
<dbReference type="GO" id="GO:0016407">
    <property type="term" value="F:acetyltransferase activity"/>
    <property type="evidence" value="ECO:0007669"/>
    <property type="project" value="TreeGrafter"/>
</dbReference>
<dbReference type="PANTHER" id="PTHR43178:SF5">
    <property type="entry name" value="LIPOAMIDE ACYLTRANSFERASE COMPONENT OF BRANCHED-CHAIN ALPHA-KETO ACID DEHYDROGENASE COMPLEX, MITOCHONDRIAL"/>
    <property type="match status" value="1"/>
</dbReference>
<proteinExistence type="inferred from homology"/>
<evidence type="ECO:0000256" key="11">
    <source>
        <dbReference type="ARBA" id="ARBA00042008"/>
    </source>
</evidence>
<evidence type="ECO:0000259" key="12">
    <source>
        <dbReference type="PROSITE" id="PS50968"/>
    </source>
</evidence>
<comment type="cofactor">
    <cofactor evidence="1">
        <name>(R)-lipoate</name>
        <dbReference type="ChEBI" id="CHEBI:83088"/>
    </cofactor>
</comment>
<dbReference type="GO" id="GO:0043754">
    <property type="term" value="F:dihydrolipoamide branched chain acyltransferase activity"/>
    <property type="evidence" value="ECO:0007669"/>
    <property type="project" value="UniProtKB-EC"/>
</dbReference>
<name>A0A8K0PAH9_LADFU</name>
<keyword evidence="5" id="KW-0450">Lipoyl</keyword>
<dbReference type="CDD" id="cd06849">
    <property type="entry name" value="lipoyl_domain"/>
    <property type="match status" value="1"/>
</dbReference>
<evidence type="ECO:0000256" key="6">
    <source>
        <dbReference type="ARBA" id="ARBA00022946"/>
    </source>
</evidence>
<evidence type="ECO:0000313" key="13">
    <source>
        <dbReference type="EMBL" id="KAG8240036.1"/>
    </source>
</evidence>
<evidence type="ECO:0000256" key="3">
    <source>
        <dbReference type="ARBA" id="ARBA00007317"/>
    </source>
</evidence>
<evidence type="ECO:0000256" key="2">
    <source>
        <dbReference type="ARBA" id="ARBA00004305"/>
    </source>
</evidence>
<accession>A0A8K0PAH9</accession>
<dbReference type="PROSITE" id="PS50968">
    <property type="entry name" value="BIOTINYL_LIPOYL"/>
    <property type="match status" value="1"/>
</dbReference>
<dbReference type="InterPro" id="IPR050743">
    <property type="entry name" value="2-oxoacid_DH_E2_comp"/>
</dbReference>
<feature type="domain" description="Lipoyl-binding" evidence="12">
    <location>
        <begin position="76"/>
        <end position="151"/>
    </location>
</feature>
<keyword evidence="4" id="KW-0808">Transferase</keyword>
<organism evidence="13 14">
    <name type="scientific">Ladona fulva</name>
    <name type="common">Scarce chaser dragonfly</name>
    <name type="synonym">Libellula fulva</name>
    <dbReference type="NCBI Taxonomy" id="123851"/>
    <lineage>
        <taxon>Eukaryota</taxon>
        <taxon>Metazoa</taxon>
        <taxon>Ecdysozoa</taxon>
        <taxon>Arthropoda</taxon>
        <taxon>Hexapoda</taxon>
        <taxon>Insecta</taxon>
        <taxon>Pterygota</taxon>
        <taxon>Palaeoptera</taxon>
        <taxon>Odonata</taxon>
        <taxon>Epiprocta</taxon>
        <taxon>Anisoptera</taxon>
        <taxon>Libelluloidea</taxon>
        <taxon>Libellulidae</taxon>
        <taxon>Ladona</taxon>
    </lineage>
</organism>
<dbReference type="EMBL" id="KZ310750">
    <property type="protein sequence ID" value="KAG8240036.1"/>
    <property type="molecule type" value="Genomic_DNA"/>
</dbReference>
<dbReference type="PANTHER" id="PTHR43178">
    <property type="entry name" value="DIHYDROLIPOAMIDE ACETYLTRANSFERASE COMPONENT OF PYRUVATE DEHYDROGENASE COMPLEX"/>
    <property type="match status" value="1"/>
</dbReference>
<dbReference type="EC" id="2.3.1.168" evidence="9"/>
<evidence type="ECO:0000256" key="10">
    <source>
        <dbReference type="ARBA" id="ARBA00039275"/>
    </source>
</evidence>
<dbReference type="SUPFAM" id="SSF51230">
    <property type="entry name" value="Single hybrid motif"/>
    <property type="match status" value="1"/>
</dbReference>
<evidence type="ECO:0000256" key="5">
    <source>
        <dbReference type="ARBA" id="ARBA00022823"/>
    </source>
</evidence>
<dbReference type="InterPro" id="IPR011053">
    <property type="entry name" value="Single_hybrid_motif"/>
</dbReference>
<dbReference type="GO" id="GO:0031405">
    <property type="term" value="F:lipoic acid binding"/>
    <property type="evidence" value="ECO:0007669"/>
    <property type="project" value="TreeGrafter"/>
</dbReference>
<reference evidence="13" key="2">
    <citation type="submission" date="2017-10" db="EMBL/GenBank/DDBJ databases">
        <title>Ladona fulva Genome sequencing and assembly.</title>
        <authorList>
            <person name="Murali S."/>
            <person name="Richards S."/>
            <person name="Bandaranaike D."/>
            <person name="Bellair M."/>
            <person name="Blankenburg K."/>
            <person name="Chao H."/>
            <person name="Dinh H."/>
            <person name="Doddapaneni H."/>
            <person name="Dugan-Rocha S."/>
            <person name="Elkadiri S."/>
            <person name="Gnanaolivu R."/>
            <person name="Hernandez B."/>
            <person name="Skinner E."/>
            <person name="Javaid M."/>
            <person name="Lee S."/>
            <person name="Li M."/>
            <person name="Ming W."/>
            <person name="Munidasa M."/>
            <person name="Muniz J."/>
            <person name="Nguyen L."/>
            <person name="Hughes D."/>
            <person name="Osuji N."/>
            <person name="Pu L.-L."/>
            <person name="Puazo M."/>
            <person name="Qu C."/>
            <person name="Quiroz J."/>
            <person name="Raj R."/>
            <person name="Weissenberger G."/>
            <person name="Xin Y."/>
            <person name="Zou X."/>
            <person name="Han Y."/>
            <person name="Worley K."/>
            <person name="Muzny D."/>
            <person name="Gibbs R."/>
        </authorList>
    </citation>
    <scope>NUCLEOTIDE SEQUENCE</scope>
    <source>
        <strain evidence="13">Sampled in the wild</strain>
    </source>
</reference>
<sequence>MAWRLKSGKLWQANKYLFKHRHSNDMTRKLYTICAATPFSSHLTDFKIPETKYKLPRLKHPSSASFHKTKICSAKIEKFTLSDIGEGIREVTVKEWFVKVNDTVNQFDNICEVQSDKASVTITSRYNGIIRKLYCDIDEVIAVGNPVCDIEVTDDIPETAQDEKVPVMEVDSTISISQVVSDGKKVLTTPAVRRLAMENNV</sequence>
<dbReference type="Pfam" id="PF00364">
    <property type="entry name" value="Biotin_lipoyl"/>
    <property type="match status" value="1"/>
</dbReference>
<comment type="subcellular location">
    <subcellularLocation>
        <location evidence="2">Mitochondrion matrix</location>
    </subcellularLocation>
</comment>
<dbReference type="FunFam" id="2.40.50.100:FF:000013">
    <property type="entry name" value="Dihydrolipoamide acetyltransferase component of pyruvate dehydrogenase complex"/>
    <property type="match status" value="1"/>
</dbReference>
<evidence type="ECO:0000313" key="14">
    <source>
        <dbReference type="Proteomes" id="UP000792457"/>
    </source>
</evidence>
<protein>
    <recommendedName>
        <fullName evidence="10">Lipoamide acyltransferase component of branched-chain alpha-keto acid dehydrogenase complex, mitochondrial</fullName>
        <ecNumber evidence="9">2.3.1.168</ecNumber>
    </recommendedName>
    <alternativeName>
        <fullName evidence="11">Branched-chain alpha-keto acid dehydrogenase complex component E2</fullName>
    </alternativeName>
</protein>
<dbReference type="PROSITE" id="PS00189">
    <property type="entry name" value="LIPOYL"/>
    <property type="match status" value="1"/>
</dbReference>
<dbReference type="InterPro" id="IPR003016">
    <property type="entry name" value="2-oxoA_DH_lipoyl-BS"/>
</dbReference>
<comment type="similarity">
    <text evidence="3">Belongs to the 2-oxoacid dehydrogenase family.</text>
</comment>
<dbReference type="InterPro" id="IPR000089">
    <property type="entry name" value="Biotin_lipoyl"/>
</dbReference>
<comment type="caution">
    <text evidence="13">The sequence shown here is derived from an EMBL/GenBank/DDBJ whole genome shotgun (WGS) entry which is preliminary data.</text>
</comment>
<feature type="non-terminal residue" evidence="13">
    <location>
        <position position="201"/>
    </location>
</feature>
<dbReference type="AlphaFoldDB" id="A0A8K0PAH9"/>
<keyword evidence="6" id="KW-0809">Transit peptide</keyword>
<keyword evidence="7" id="KW-0496">Mitochondrion</keyword>
<evidence type="ECO:0000256" key="1">
    <source>
        <dbReference type="ARBA" id="ARBA00001938"/>
    </source>
</evidence>
<evidence type="ECO:0000256" key="4">
    <source>
        <dbReference type="ARBA" id="ARBA00022679"/>
    </source>
</evidence>
<reference evidence="13" key="1">
    <citation type="submission" date="2013-04" db="EMBL/GenBank/DDBJ databases">
        <authorList>
            <person name="Qu J."/>
            <person name="Murali S.C."/>
            <person name="Bandaranaike D."/>
            <person name="Bellair M."/>
            <person name="Blankenburg K."/>
            <person name="Chao H."/>
            <person name="Dinh H."/>
            <person name="Doddapaneni H."/>
            <person name="Downs B."/>
            <person name="Dugan-Rocha S."/>
            <person name="Elkadiri S."/>
            <person name="Gnanaolivu R.D."/>
            <person name="Hernandez B."/>
            <person name="Javaid M."/>
            <person name="Jayaseelan J.C."/>
            <person name="Lee S."/>
            <person name="Li M."/>
            <person name="Ming W."/>
            <person name="Munidasa M."/>
            <person name="Muniz J."/>
            <person name="Nguyen L."/>
            <person name="Ongeri F."/>
            <person name="Osuji N."/>
            <person name="Pu L.-L."/>
            <person name="Puazo M."/>
            <person name="Qu C."/>
            <person name="Quiroz J."/>
            <person name="Raj R."/>
            <person name="Weissenberger G."/>
            <person name="Xin Y."/>
            <person name="Zou X."/>
            <person name="Han Y."/>
            <person name="Richards S."/>
            <person name="Worley K."/>
            <person name="Muzny D."/>
            <person name="Gibbs R."/>
        </authorList>
    </citation>
    <scope>NUCLEOTIDE SEQUENCE</scope>
    <source>
        <strain evidence="13">Sampled in the wild</strain>
    </source>
</reference>
<dbReference type="Proteomes" id="UP000792457">
    <property type="component" value="Unassembled WGS sequence"/>
</dbReference>
<dbReference type="GO" id="GO:0005759">
    <property type="term" value="C:mitochondrial matrix"/>
    <property type="evidence" value="ECO:0007669"/>
    <property type="project" value="UniProtKB-SubCell"/>
</dbReference>
<dbReference type="OrthoDB" id="202158at2759"/>
<gene>
    <name evidence="13" type="ORF">J437_LFUL018068</name>
</gene>